<keyword evidence="3 7" id="KW-0547">Nucleotide-binding</keyword>
<dbReference type="GO" id="GO:0016773">
    <property type="term" value="F:phosphotransferase activity, alcohol group as acceptor"/>
    <property type="evidence" value="ECO:0007669"/>
    <property type="project" value="InterPro"/>
</dbReference>
<dbReference type="GO" id="GO:0046872">
    <property type="term" value="F:metal ion binding"/>
    <property type="evidence" value="ECO:0007669"/>
    <property type="project" value="UniProtKB-KW"/>
</dbReference>
<dbReference type="AlphaFoldDB" id="A0AAE3GHR2"/>
<dbReference type="Gene3D" id="3.90.1200.10">
    <property type="match status" value="1"/>
</dbReference>
<sequence>MVDPRLADLLPLLPPVAHPGRQWVPVPAGESGAAVWRRDDGGAFAKCVTAADVDALRGERDRVQWLAGTGVPGPAVLDWSASPRGACLVTTAVPGVAASELPSRALLAAWPSMVRVLRRLHALPVAHCPFERRLSSMFRLAEDVVGRGAVNPDFLTSQQRGVPPTTLLETLRAERAQRQAQEEADLVVCHGDACLPNFLVDPDTLECTGLIDLGRLGVADRHADLALLRANARQRWDGDDEARAEQILAEAYGADRIDAARLRFYLHLDPLTWS</sequence>
<dbReference type="GO" id="GO:0005524">
    <property type="term" value="F:ATP binding"/>
    <property type="evidence" value="ECO:0007669"/>
    <property type="project" value="UniProtKB-KW"/>
</dbReference>
<dbReference type="Proteomes" id="UP001206128">
    <property type="component" value="Unassembled WGS sequence"/>
</dbReference>
<dbReference type="InterPro" id="IPR024165">
    <property type="entry name" value="Kan/Strep_kinase"/>
</dbReference>
<dbReference type="PANTHER" id="PTHR21310">
    <property type="entry name" value="AMINOGLYCOSIDE PHOSPHOTRANSFERASE-RELATED-RELATED"/>
    <property type="match status" value="1"/>
</dbReference>
<evidence type="ECO:0000256" key="2">
    <source>
        <dbReference type="ARBA" id="ARBA00022679"/>
    </source>
</evidence>
<accession>A0AAE3GHR2</accession>
<organism evidence="11 12">
    <name type="scientific">Goodfellowiella coeruleoviolacea</name>
    <dbReference type="NCBI Taxonomy" id="334858"/>
    <lineage>
        <taxon>Bacteria</taxon>
        <taxon>Bacillati</taxon>
        <taxon>Actinomycetota</taxon>
        <taxon>Actinomycetes</taxon>
        <taxon>Pseudonocardiales</taxon>
        <taxon>Pseudonocardiaceae</taxon>
        <taxon>Goodfellowiella</taxon>
    </lineage>
</organism>
<dbReference type="PIRSF" id="PIRSF000706">
    <property type="entry name" value="Kanamycin_kin"/>
    <property type="match status" value="1"/>
</dbReference>
<evidence type="ECO:0000256" key="6">
    <source>
        <dbReference type="ARBA" id="ARBA00023251"/>
    </source>
</evidence>
<dbReference type="GO" id="GO:0046677">
    <property type="term" value="P:response to antibiotic"/>
    <property type="evidence" value="ECO:0007669"/>
    <property type="project" value="UniProtKB-KW"/>
</dbReference>
<dbReference type="NCBIfam" id="NF032896">
    <property type="entry name" value="APH_3pp"/>
    <property type="match status" value="1"/>
</dbReference>
<dbReference type="InterPro" id="IPR002575">
    <property type="entry name" value="Aminoglycoside_PTrfase"/>
</dbReference>
<evidence type="ECO:0000313" key="11">
    <source>
        <dbReference type="EMBL" id="MCP2167607.1"/>
    </source>
</evidence>
<feature type="binding site" evidence="9">
    <location>
        <position position="197"/>
    </location>
    <ligand>
        <name>Mg(2+)</name>
        <dbReference type="ChEBI" id="CHEBI:18420"/>
    </ligand>
</feature>
<protein>
    <submittedName>
        <fullName evidence="11">Streptomycin 3'-kinase</fullName>
    </submittedName>
</protein>
<dbReference type="EMBL" id="JAMTCK010000010">
    <property type="protein sequence ID" value="MCP2167607.1"/>
    <property type="molecule type" value="Genomic_DNA"/>
</dbReference>
<feature type="binding site" evidence="9">
    <location>
        <position position="212"/>
    </location>
    <ligand>
        <name>Mg(2+)</name>
        <dbReference type="ChEBI" id="CHEBI:18420"/>
    </ligand>
</feature>
<keyword evidence="9" id="KW-0460">Magnesium</keyword>
<gene>
    <name evidence="11" type="ORF">LX83_004480</name>
</gene>
<proteinExistence type="inferred from homology"/>
<comment type="caution">
    <text evidence="11">The sequence shown here is derived from an EMBL/GenBank/DDBJ whole genome shotgun (WGS) entry which is preliminary data.</text>
</comment>
<evidence type="ECO:0000313" key="12">
    <source>
        <dbReference type="Proteomes" id="UP001206128"/>
    </source>
</evidence>
<reference evidence="11" key="1">
    <citation type="submission" date="2022-06" db="EMBL/GenBank/DDBJ databases">
        <title>Genomic Encyclopedia of Archaeal and Bacterial Type Strains, Phase II (KMG-II): from individual species to whole genera.</title>
        <authorList>
            <person name="Goeker M."/>
        </authorList>
    </citation>
    <scope>NUCLEOTIDE SEQUENCE</scope>
    <source>
        <strain evidence="11">DSM 43935</strain>
    </source>
</reference>
<evidence type="ECO:0000256" key="9">
    <source>
        <dbReference type="PIRSR" id="PIRSR000706-2"/>
    </source>
</evidence>
<dbReference type="Pfam" id="PF01636">
    <property type="entry name" value="APH"/>
    <property type="match status" value="1"/>
</dbReference>
<dbReference type="InterPro" id="IPR011009">
    <property type="entry name" value="Kinase-like_dom_sf"/>
</dbReference>
<evidence type="ECO:0000256" key="7">
    <source>
        <dbReference type="PIRNR" id="PIRNR000706"/>
    </source>
</evidence>
<dbReference type="SUPFAM" id="SSF56112">
    <property type="entry name" value="Protein kinase-like (PK-like)"/>
    <property type="match status" value="1"/>
</dbReference>
<feature type="active site" description="Proton acceptor" evidence="8">
    <location>
        <position position="192"/>
    </location>
</feature>
<keyword evidence="4 7" id="KW-0418">Kinase</keyword>
<evidence type="ECO:0000256" key="5">
    <source>
        <dbReference type="ARBA" id="ARBA00022840"/>
    </source>
</evidence>
<keyword evidence="12" id="KW-1185">Reference proteome</keyword>
<dbReference type="PANTHER" id="PTHR21310:SF41">
    <property type="entry name" value="3'-PHOSPHOTRANSFERASE, PUTATIVE-RELATED"/>
    <property type="match status" value="1"/>
</dbReference>
<name>A0AAE3GHR2_9PSEU</name>
<evidence type="ECO:0000256" key="8">
    <source>
        <dbReference type="PIRSR" id="PIRSR000706-1"/>
    </source>
</evidence>
<evidence type="ECO:0000256" key="1">
    <source>
        <dbReference type="ARBA" id="ARBA00006219"/>
    </source>
</evidence>
<keyword evidence="2 7" id="KW-0808">Transferase</keyword>
<keyword evidence="9" id="KW-0479">Metal-binding</keyword>
<evidence type="ECO:0000256" key="3">
    <source>
        <dbReference type="ARBA" id="ARBA00022741"/>
    </source>
</evidence>
<dbReference type="CDD" id="cd05150">
    <property type="entry name" value="APH"/>
    <property type="match status" value="1"/>
</dbReference>
<comment type="similarity">
    <text evidence="1 7">Belongs to the aminoglycoside phosphotransferase family.</text>
</comment>
<keyword evidence="5 7" id="KW-0067">ATP-binding</keyword>
<dbReference type="Gene3D" id="3.30.200.20">
    <property type="entry name" value="Phosphorylase Kinase, domain 1"/>
    <property type="match status" value="1"/>
</dbReference>
<dbReference type="InterPro" id="IPR051678">
    <property type="entry name" value="AGP_Transferase"/>
</dbReference>
<keyword evidence="6 7" id="KW-0046">Antibiotic resistance</keyword>
<evidence type="ECO:0000256" key="4">
    <source>
        <dbReference type="ARBA" id="ARBA00022777"/>
    </source>
</evidence>
<dbReference type="GO" id="GO:0016301">
    <property type="term" value="F:kinase activity"/>
    <property type="evidence" value="ECO:0007669"/>
    <property type="project" value="UniProtKB-KW"/>
</dbReference>
<evidence type="ECO:0000259" key="10">
    <source>
        <dbReference type="Pfam" id="PF01636"/>
    </source>
</evidence>
<feature type="domain" description="Aminoglycoside phosphotransferase" evidence="10">
    <location>
        <begin position="24"/>
        <end position="264"/>
    </location>
</feature>